<evidence type="ECO:0000313" key="2">
    <source>
        <dbReference type="EMBL" id="CAF1599086.1"/>
    </source>
</evidence>
<protein>
    <submittedName>
        <fullName evidence="2">Uncharacterized protein</fullName>
    </submittedName>
</protein>
<dbReference type="PANTHER" id="PTHR46954:SF1">
    <property type="entry name" value="C2H2-TYPE DOMAIN-CONTAINING PROTEIN"/>
    <property type="match status" value="1"/>
</dbReference>
<proteinExistence type="predicted"/>
<keyword evidence="3" id="KW-1185">Reference proteome</keyword>
<comment type="caution">
    <text evidence="2">The sequence shown here is derived from an EMBL/GenBank/DDBJ whole genome shotgun (WGS) entry which is preliminary data.</text>
</comment>
<reference evidence="2" key="1">
    <citation type="submission" date="2021-02" db="EMBL/GenBank/DDBJ databases">
        <authorList>
            <person name="Nowell W R."/>
        </authorList>
    </citation>
    <scope>NUCLEOTIDE SEQUENCE</scope>
</reference>
<name>A0A816ALB5_9BILA</name>
<dbReference type="Proteomes" id="UP000663870">
    <property type="component" value="Unassembled WGS sequence"/>
</dbReference>
<feature type="non-terminal residue" evidence="2">
    <location>
        <position position="223"/>
    </location>
</feature>
<dbReference type="PANTHER" id="PTHR46954">
    <property type="entry name" value="C2H2-TYPE DOMAIN-CONTAINING PROTEIN"/>
    <property type="match status" value="1"/>
</dbReference>
<evidence type="ECO:0000313" key="1">
    <source>
        <dbReference type="EMBL" id="CAF1345587.1"/>
    </source>
</evidence>
<gene>
    <name evidence="2" type="ORF">JXQ802_LOCUS48085</name>
    <name evidence="1" type="ORF">PYM288_LOCUS32119</name>
</gene>
<dbReference type="AlphaFoldDB" id="A0A816ALB5"/>
<dbReference type="EMBL" id="CAJNOL010005047">
    <property type="protein sequence ID" value="CAF1599086.1"/>
    <property type="molecule type" value="Genomic_DNA"/>
</dbReference>
<organism evidence="2 3">
    <name type="scientific">Rotaria sordida</name>
    <dbReference type="NCBI Taxonomy" id="392033"/>
    <lineage>
        <taxon>Eukaryota</taxon>
        <taxon>Metazoa</taxon>
        <taxon>Spiralia</taxon>
        <taxon>Gnathifera</taxon>
        <taxon>Rotifera</taxon>
        <taxon>Eurotatoria</taxon>
        <taxon>Bdelloidea</taxon>
        <taxon>Philodinida</taxon>
        <taxon>Philodinidae</taxon>
        <taxon>Rotaria</taxon>
    </lineage>
</organism>
<accession>A0A816ALB5</accession>
<dbReference type="Proteomes" id="UP000663854">
    <property type="component" value="Unassembled WGS sequence"/>
</dbReference>
<evidence type="ECO:0000313" key="3">
    <source>
        <dbReference type="Proteomes" id="UP000663870"/>
    </source>
</evidence>
<dbReference type="EMBL" id="CAJNOH010003691">
    <property type="protein sequence ID" value="CAF1345587.1"/>
    <property type="molecule type" value="Genomic_DNA"/>
</dbReference>
<sequence>SSINSCTQFDVIVANDCTLSSIPATTNTIPTINITTTTTNTITTANTPTTTNTITTRNTATTTDTTTTINPTNRVPCVAQEKLSNELADVSERITALVQLKEADLLTTENEKQLKILLKQKKLTSSRLKRLRNHAIAQKRLYKDRPSIDDTCPDLLATIEEIVIVGGAVDDRRKTGTVRACLTLDGLRETFKMKGYEIKRSTLYYRLLPRRALSVDGKNMFVQ</sequence>